<comment type="caution">
    <text evidence="2">The sequence shown here is derived from an EMBL/GenBank/DDBJ whole genome shotgun (WGS) entry which is preliminary data.</text>
</comment>
<evidence type="ECO:0000256" key="1">
    <source>
        <dbReference type="SAM" id="MobiDB-lite"/>
    </source>
</evidence>
<feature type="compositionally biased region" description="Basic and acidic residues" evidence="1">
    <location>
        <begin position="38"/>
        <end position="53"/>
    </location>
</feature>
<proteinExistence type="predicted"/>
<reference evidence="3" key="1">
    <citation type="journal article" date="2017" name="Plant J.">
        <title>The pomegranate (Punica granatum L.) genome and the genomics of punicalagin biosynthesis.</title>
        <authorList>
            <person name="Qin G."/>
            <person name="Xu C."/>
            <person name="Ming R."/>
            <person name="Tang H."/>
            <person name="Guyot R."/>
            <person name="Kramer E.M."/>
            <person name="Hu Y."/>
            <person name="Yi X."/>
            <person name="Qi Y."/>
            <person name="Xu X."/>
            <person name="Gao Z."/>
            <person name="Pan H."/>
            <person name="Jian J."/>
            <person name="Tian Y."/>
            <person name="Yue Z."/>
            <person name="Xu Y."/>
        </authorList>
    </citation>
    <scope>NUCLEOTIDE SEQUENCE [LARGE SCALE GENOMIC DNA]</scope>
    <source>
        <strain evidence="3">cv. Dabenzi</strain>
    </source>
</reference>
<protein>
    <submittedName>
        <fullName evidence="2">Uncharacterized protein</fullName>
    </submittedName>
</protein>
<feature type="region of interest" description="Disordered" evidence="1">
    <location>
        <begin position="1"/>
        <end position="21"/>
    </location>
</feature>
<name>A0A218WG39_PUNGR</name>
<accession>A0A218WG39</accession>
<evidence type="ECO:0000313" key="3">
    <source>
        <dbReference type="Proteomes" id="UP000197138"/>
    </source>
</evidence>
<gene>
    <name evidence="2" type="ORF">CDL15_Pgr005626</name>
</gene>
<organism evidence="2 3">
    <name type="scientific">Punica granatum</name>
    <name type="common">Pomegranate</name>
    <dbReference type="NCBI Taxonomy" id="22663"/>
    <lineage>
        <taxon>Eukaryota</taxon>
        <taxon>Viridiplantae</taxon>
        <taxon>Streptophyta</taxon>
        <taxon>Embryophyta</taxon>
        <taxon>Tracheophyta</taxon>
        <taxon>Spermatophyta</taxon>
        <taxon>Magnoliopsida</taxon>
        <taxon>eudicotyledons</taxon>
        <taxon>Gunneridae</taxon>
        <taxon>Pentapetalae</taxon>
        <taxon>rosids</taxon>
        <taxon>malvids</taxon>
        <taxon>Myrtales</taxon>
        <taxon>Lythraceae</taxon>
        <taxon>Punica</taxon>
    </lineage>
</organism>
<sequence>MPTYLVSTKTIPMPTQKTLPQTCQAVPASVAVVGASSGDDKANERGEGQKESVVDEENDGEGEDGRGNGRGTDVKEEDEGRGEEEKKDEGRGGEETKDDGGSDDGCRRRVDEGGRL</sequence>
<dbReference type="EMBL" id="MTKT01004399">
    <property type="protein sequence ID" value="OWM71439.1"/>
    <property type="molecule type" value="Genomic_DNA"/>
</dbReference>
<evidence type="ECO:0000313" key="2">
    <source>
        <dbReference type="EMBL" id="OWM71439.1"/>
    </source>
</evidence>
<dbReference type="AlphaFoldDB" id="A0A218WG39"/>
<dbReference type="Proteomes" id="UP000197138">
    <property type="component" value="Unassembled WGS sequence"/>
</dbReference>
<feature type="region of interest" description="Disordered" evidence="1">
    <location>
        <begin position="34"/>
        <end position="116"/>
    </location>
</feature>
<feature type="compositionally biased region" description="Basic and acidic residues" evidence="1">
    <location>
        <begin position="83"/>
        <end position="116"/>
    </location>
</feature>